<dbReference type="GO" id="GO:0006694">
    <property type="term" value="P:steroid biosynthetic process"/>
    <property type="evidence" value="ECO:0007669"/>
    <property type="project" value="UniProtKB-KW"/>
</dbReference>
<dbReference type="AlphaFoldDB" id="A0AAN8F8N2"/>
<comment type="similarity">
    <text evidence="4">Belongs to the short-chain dehydrogenases/reductases (SDR) family. 17-beta-HSD 3 subfamily.</text>
</comment>
<dbReference type="GO" id="GO:0016491">
    <property type="term" value="F:oxidoreductase activity"/>
    <property type="evidence" value="ECO:0007669"/>
    <property type="project" value="UniProtKB-KW"/>
</dbReference>
<keyword evidence="1" id="KW-0521">NADP</keyword>
<sequence length="79" mass="8674">VAIKTFAFDFGVGSLEDYEPLLEALDKVEVGILVNNVGMGYEYPEILHELEGGLESVRNITTINTLPVTIVSSFLIVFL</sequence>
<name>A0AAN8F8N2_TRICO</name>
<keyword evidence="2" id="KW-0444">Lipid biosynthesis</keyword>
<evidence type="ECO:0000313" key="6">
    <source>
        <dbReference type="Proteomes" id="UP001331761"/>
    </source>
</evidence>
<evidence type="ECO:0000256" key="1">
    <source>
        <dbReference type="ARBA" id="ARBA00022857"/>
    </source>
</evidence>
<keyword evidence="2" id="KW-0752">Steroid biosynthesis</keyword>
<feature type="non-terminal residue" evidence="5">
    <location>
        <position position="1"/>
    </location>
</feature>
<keyword evidence="2" id="KW-0443">Lipid metabolism</keyword>
<evidence type="ECO:0000256" key="3">
    <source>
        <dbReference type="ARBA" id="ARBA00023002"/>
    </source>
</evidence>
<gene>
    <name evidence="5" type="ORF">GCK32_018832</name>
</gene>
<dbReference type="EMBL" id="WIXE01017658">
    <property type="protein sequence ID" value="KAK5971544.1"/>
    <property type="molecule type" value="Genomic_DNA"/>
</dbReference>
<accession>A0AAN8F8N2</accession>
<comment type="caution">
    <text evidence="5">The sequence shown here is derived from an EMBL/GenBank/DDBJ whole genome shotgun (WGS) entry which is preliminary data.</text>
</comment>
<organism evidence="5 6">
    <name type="scientific">Trichostrongylus colubriformis</name>
    <name type="common">Black scour worm</name>
    <dbReference type="NCBI Taxonomy" id="6319"/>
    <lineage>
        <taxon>Eukaryota</taxon>
        <taxon>Metazoa</taxon>
        <taxon>Ecdysozoa</taxon>
        <taxon>Nematoda</taxon>
        <taxon>Chromadorea</taxon>
        <taxon>Rhabditida</taxon>
        <taxon>Rhabditina</taxon>
        <taxon>Rhabditomorpha</taxon>
        <taxon>Strongyloidea</taxon>
        <taxon>Trichostrongylidae</taxon>
        <taxon>Trichostrongylus</taxon>
    </lineage>
</organism>
<dbReference type="Proteomes" id="UP001331761">
    <property type="component" value="Unassembled WGS sequence"/>
</dbReference>
<dbReference type="PANTHER" id="PTHR43086:SF2">
    <property type="entry name" value="HYDROXYSTEROID DEHYDROGENASE-LIKE PROTEIN 1"/>
    <property type="match status" value="1"/>
</dbReference>
<proteinExistence type="inferred from homology"/>
<evidence type="ECO:0000256" key="4">
    <source>
        <dbReference type="ARBA" id="ARBA00038261"/>
    </source>
</evidence>
<dbReference type="PANTHER" id="PTHR43086">
    <property type="entry name" value="VERY-LONG-CHAIN 3-OXOOACYL-COA REDUCTASE"/>
    <property type="match status" value="1"/>
</dbReference>
<reference evidence="5 6" key="1">
    <citation type="submission" date="2019-10" db="EMBL/GenBank/DDBJ databases">
        <title>Assembly and Annotation for the nematode Trichostrongylus colubriformis.</title>
        <authorList>
            <person name="Martin J."/>
        </authorList>
    </citation>
    <scope>NUCLEOTIDE SEQUENCE [LARGE SCALE GENOMIC DNA]</scope>
    <source>
        <strain evidence="5">G859</strain>
        <tissue evidence="5">Whole worm</tissue>
    </source>
</reference>
<dbReference type="GO" id="GO:0005783">
    <property type="term" value="C:endoplasmic reticulum"/>
    <property type="evidence" value="ECO:0007669"/>
    <property type="project" value="TreeGrafter"/>
</dbReference>
<keyword evidence="3" id="KW-0560">Oxidoreductase</keyword>
<protein>
    <submittedName>
        <fullName evidence="5">Uncharacterized protein</fullName>
    </submittedName>
</protein>
<evidence type="ECO:0000256" key="2">
    <source>
        <dbReference type="ARBA" id="ARBA00022955"/>
    </source>
</evidence>
<evidence type="ECO:0000313" key="5">
    <source>
        <dbReference type="EMBL" id="KAK5971544.1"/>
    </source>
</evidence>
<dbReference type="GO" id="GO:0030497">
    <property type="term" value="P:fatty acid elongation"/>
    <property type="evidence" value="ECO:0007669"/>
    <property type="project" value="TreeGrafter"/>
</dbReference>
<keyword evidence="6" id="KW-1185">Reference proteome</keyword>